<sequence>MISILRSNWKLPKLWNSFESCCCLADFSLLKGYQCEIQQRRGRKRCLRAPLSKQQKMERRLKREAKEAERKKYSFMERIHIRRMKRMLSPSEQFPGRLDREKEAELPDHPTTNIFIRSSFKTQFYSIAEALSMHREMQIPAIYNNPSAPIRLRIELNMTTERQTKLLSNSDEIVPVPHTFHHKEKRTILAFAQDPIQQQIAVESGAEIALGPEMIKKIIKGQFRTDDYDFCVSHSDMGGTILPLRGILKTRFPTKLNGGYGDNLPEMI</sequence>
<dbReference type="SUPFAM" id="SSF56808">
    <property type="entry name" value="Ribosomal protein L1"/>
    <property type="match status" value="1"/>
</dbReference>
<feature type="non-terminal residue" evidence="4">
    <location>
        <position position="268"/>
    </location>
</feature>
<organism evidence="4 5">
    <name type="scientific">Gnathostoma spinigerum</name>
    <dbReference type="NCBI Taxonomy" id="75299"/>
    <lineage>
        <taxon>Eukaryota</taxon>
        <taxon>Metazoa</taxon>
        <taxon>Ecdysozoa</taxon>
        <taxon>Nematoda</taxon>
        <taxon>Chromadorea</taxon>
        <taxon>Rhabditida</taxon>
        <taxon>Spirurina</taxon>
        <taxon>Gnathostomatomorpha</taxon>
        <taxon>Gnathostomatoidea</taxon>
        <taxon>Gnathostomatidae</taxon>
        <taxon>Gnathostoma</taxon>
    </lineage>
</organism>
<dbReference type="PANTHER" id="PTHR36427:SF3">
    <property type="entry name" value="LARGE RIBOSOMAL SUBUNIT PROTEIN UL1M"/>
    <property type="match status" value="1"/>
</dbReference>
<dbReference type="GO" id="GO:0005840">
    <property type="term" value="C:ribosome"/>
    <property type="evidence" value="ECO:0007669"/>
    <property type="project" value="UniProtKB-KW"/>
</dbReference>
<evidence type="ECO:0000256" key="3">
    <source>
        <dbReference type="ARBA" id="ARBA00023274"/>
    </source>
</evidence>
<dbReference type="InterPro" id="IPR016095">
    <property type="entry name" value="Ribosomal_uL1_3-a/b-sand"/>
</dbReference>
<evidence type="ECO:0000256" key="2">
    <source>
        <dbReference type="ARBA" id="ARBA00022980"/>
    </source>
</evidence>
<evidence type="ECO:0000313" key="4">
    <source>
        <dbReference type="EMBL" id="MFH4983559.1"/>
    </source>
</evidence>
<evidence type="ECO:0000256" key="1">
    <source>
        <dbReference type="ARBA" id="ARBA00010531"/>
    </source>
</evidence>
<comment type="similarity">
    <text evidence="1">Belongs to the universal ribosomal protein uL1 family.</text>
</comment>
<keyword evidence="2" id="KW-0689">Ribosomal protein</keyword>
<comment type="caution">
    <text evidence="4">The sequence shown here is derived from an EMBL/GenBank/DDBJ whole genome shotgun (WGS) entry which is preliminary data.</text>
</comment>
<accession>A0ABD6EZD6</accession>
<evidence type="ECO:0008006" key="6">
    <source>
        <dbReference type="Google" id="ProtNLM"/>
    </source>
</evidence>
<gene>
    <name evidence="4" type="ORF">AB6A40_010268</name>
</gene>
<dbReference type="AlphaFoldDB" id="A0ABD6EZD6"/>
<name>A0ABD6EZD6_9BILA</name>
<reference evidence="4 5" key="1">
    <citation type="submission" date="2024-08" db="EMBL/GenBank/DDBJ databases">
        <title>Gnathostoma spinigerum genome.</title>
        <authorList>
            <person name="Gonzalez-Bertolin B."/>
            <person name="Monzon S."/>
            <person name="Zaballos A."/>
            <person name="Jimenez P."/>
            <person name="Dekumyoy P."/>
            <person name="Varona S."/>
            <person name="Cuesta I."/>
            <person name="Sumanam S."/>
            <person name="Adisakwattana P."/>
            <person name="Gasser R.B."/>
            <person name="Hernandez-Gonzalez A."/>
            <person name="Young N.D."/>
            <person name="Perteguer M.J."/>
        </authorList>
    </citation>
    <scope>NUCLEOTIDE SEQUENCE [LARGE SCALE GENOMIC DNA]</scope>
    <source>
        <strain evidence="4">AL3</strain>
        <tissue evidence="4">Liver</tissue>
    </source>
</reference>
<protein>
    <recommendedName>
        <fullName evidence="6">Ribosomal protein L1</fullName>
    </recommendedName>
</protein>
<evidence type="ECO:0000313" key="5">
    <source>
        <dbReference type="Proteomes" id="UP001608902"/>
    </source>
</evidence>
<dbReference type="Gene3D" id="3.40.50.790">
    <property type="match status" value="1"/>
</dbReference>
<dbReference type="InterPro" id="IPR023674">
    <property type="entry name" value="Ribosomal_uL1-like"/>
</dbReference>
<dbReference type="Gene3D" id="3.30.190.20">
    <property type="match status" value="1"/>
</dbReference>
<keyword evidence="3" id="KW-0687">Ribonucleoprotein</keyword>
<keyword evidence="5" id="KW-1185">Reference proteome</keyword>
<dbReference type="PANTHER" id="PTHR36427">
    <property type="entry name" value="54S RIBOSOMAL PROTEIN L1, MITOCHONDRIAL"/>
    <property type="match status" value="1"/>
</dbReference>
<dbReference type="EMBL" id="JBGFUD010012790">
    <property type="protein sequence ID" value="MFH4983559.1"/>
    <property type="molecule type" value="Genomic_DNA"/>
</dbReference>
<dbReference type="GO" id="GO:1990904">
    <property type="term" value="C:ribonucleoprotein complex"/>
    <property type="evidence" value="ECO:0007669"/>
    <property type="project" value="UniProtKB-KW"/>
</dbReference>
<proteinExistence type="inferred from homology"/>
<dbReference type="Proteomes" id="UP001608902">
    <property type="component" value="Unassembled WGS sequence"/>
</dbReference>